<dbReference type="PANTHER" id="PTHR30136:SF33">
    <property type="entry name" value="TRANSCRIPTIONAL REGULATORY PROTEIN"/>
    <property type="match status" value="1"/>
</dbReference>
<dbReference type="InterPro" id="IPR029016">
    <property type="entry name" value="GAF-like_dom_sf"/>
</dbReference>
<evidence type="ECO:0000256" key="3">
    <source>
        <dbReference type="ARBA" id="ARBA00023163"/>
    </source>
</evidence>
<reference evidence="6 7" key="1">
    <citation type="journal article" date="2019" name="Int. J. Syst. Evol. Microbiol.">
        <title>The Global Catalogue of Microorganisms (GCM) 10K type strain sequencing project: providing services to taxonomists for standard genome sequencing and annotation.</title>
        <authorList>
            <consortium name="The Broad Institute Genomics Platform"/>
            <consortium name="The Broad Institute Genome Sequencing Center for Infectious Disease"/>
            <person name="Wu L."/>
            <person name="Ma J."/>
        </authorList>
    </citation>
    <scope>NUCLEOTIDE SEQUENCE [LARGE SCALE GENOMIC DNA]</scope>
    <source>
        <strain evidence="6 7">JCM 14330</strain>
    </source>
</reference>
<name>A0ABN1BEX6_9BURK</name>
<comment type="caution">
    <text evidence="6">The sequence shown here is derived from an EMBL/GenBank/DDBJ whole genome shotgun (WGS) entry which is preliminary data.</text>
</comment>
<dbReference type="PROSITE" id="PS51078">
    <property type="entry name" value="ICLR_ED"/>
    <property type="match status" value="1"/>
</dbReference>
<feature type="domain" description="HTH iclR-type" evidence="4">
    <location>
        <begin position="11"/>
        <end position="73"/>
    </location>
</feature>
<dbReference type="InterPro" id="IPR014757">
    <property type="entry name" value="Tscrpt_reg_IclR_C"/>
</dbReference>
<dbReference type="InterPro" id="IPR036388">
    <property type="entry name" value="WH-like_DNA-bd_sf"/>
</dbReference>
<dbReference type="Pfam" id="PF01614">
    <property type="entry name" value="IclR_C"/>
    <property type="match status" value="1"/>
</dbReference>
<evidence type="ECO:0000259" key="5">
    <source>
        <dbReference type="PROSITE" id="PS51078"/>
    </source>
</evidence>
<keyword evidence="2" id="KW-0238">DNA-binding</keyword>
<dbReference type="InterPro" id="IPR036390">
    <property type="entry name" value="WH_DNA-bd_sf"/>
</dbReference>
<accession>A0ABN1BEX6</accession>
<dbReference type="PROSITE" id="PS51077">
    <property type="entry name" value="HTH_ICLR"/>
    <property type="match status" value="1"/>
</dbReference>
<dbReference type="SMART" id="SM00346">
    <property type="entry name" value="HTH_ICLR"/>
    <property type="match status" value="1"/>
</dbReference>
<keyword evidence="1" id="KW-0805">Transcription regulation</keyword>
<dbReference type="EMBL" id="BAAAEN010000003">
    <property type="protein sequence ID" value="GAA0496285.1"/>
    <property type="molecule type" value="Genomic_DNA"/>
</dbReference>
<keyword evidence="3" id="KW-0804">Transcription</keyword>
<dbReference type="SUPFAM" id="SSF46785">
    <property type="entry name" value="Winged helix' DNA-binding domain"/>
    <property type="match status" value="1"/>
</dbReference>
<evidence type="ECO:0000313" key="6">
    <source>
        <dbReference type="EMBL" id="GAA0496285.1"/>
    </source>
</evidence>
<dbReference type="InterPro" id="IPR050707">
    <property type="entry name" value="HTH_MetabolicPath_Reg"/>
</dbReference>
<evidence type="ECO:0000256" key="1">
    <source>
        <dbReference type="ARBA" id="ARBA00023015"/>
    </source>
</evidence>
<dbReference type="Gene3D" id="3.30.450.40">
    <property type="match status" value="1"/>
</dbReference>
<protein>
    <submittedName>
        <fullName evidence="6">IclR family transcriptional regulator</fullName>
    </submittedName>
</protein>
<feature type="domain" description="IclR-ED" evidence="5">
    <location>
        <begin position="74"/>
        <end position="254"/>
    </location>
</feature>
<proteinExistence type="predicted"/>
<evidence type="ECO:0000259" key="4">
    <source>
        <dbReference type="PROSITE" id="PS51077"/>
    </source>
</evidence>
<evidence type="ECO:0000313" key="7">
    <source>
        <dbReference type="Proteomes" id="UP001501706"/>
    </source>
</evidence>
<evidence type="ECO:0000256" key="2">
    <source>
        <dbReference type="ARBA" id="ARBA00023125"/>
    </source>
</evidence>
<dbReference type="Pfam" id="PF09339">
    <property type="entry name" value="HTH_IclR"/>
    <property type="match status" value="1"/>
</dbReference>
<dbReference type="RefSeq" id="WP_087836897.1">
    <property type="nucleotide sequence ID" value="NZ_BAAAEN010000003.1"/>
</dbReference>
<keyword evidence="7" id="KW-1185">Reference proteome</keyword>
<dbReference type="InterPro" id="IPR005471">
    <property type="entry name" value="Tscrpt_reg_IclR_N"/>
</dbReference>
<sequence>MRRRTQPPANVTALERGFAVLDCFARAAGPLGNGDIAEATGIPRPTAYRLISTLVALGQLRPCPDSDKYELAAGVVRLAQSFLGAIDARRLVRPHLVALAEACGASAFLGLRDGTDILVVEAARARSAVAFLGADVGTRMSLASSALGRAWLSGVDALTCATVGADTLAAGSTVTASRLDAALRKARRLGYAASQGEWHAQINAVATPVRAPSGEVFAINCGGPSFLITPDKLHDLVIPRLLRAAADFADEIGGISGPALTAAVPPVPRKRMAASSA</sequence>
<organism evidence="6 7">
    <name type="scientific">Pigmentiphaga daeguensis</name>
    <dbReference type="NCBI Taxonomy" id="414049"/>
    <lineage>
        <taxon>Bacteria</taxon>
        <taxon>Pseudomonadati</taxon>
        <taxon>Pseudomonadota</taxon>
        <taxon>Betaproteobacteria</taxon>
        <taxon>Burkholderiales</taxon>
        <taxon>Alcaligenaceae</taxon>
        <taxon>Pigmentiphaga</taxon>
    </lineage>
</organism>
<dbReference type="Proteomes" id="UP001501706">
    <property type="component" value="Unassembled WGS sequence"/>
</dbReference>
<gene>
    <name evidence="6" type="ORF">GCM10009097_10410</name>
</gene>
<dbReference type="SUPFAM" id="SSF55781">
    <property type="entry name" value="GAF domain-like"/>
    <property type="match status" value="1"/>
</dbReference>
<dbReference type="Gene3D" id="1.10.10.10">
    <property type="entry name" value="Winged helix-like DNA-binding domain superfamily/Winged helix DNA-binding domain"/>
    <property type="match status" value="1"/>
</dbReference>
<dbReference type="PANTHER" id="PTHR30136">
    <property type="entry name" value="HELIX-TURN-HELIX TRANSCRIPTIONAL REGULATOR, ICLR FAMILY"/>
    <property type="match status" value="1"/>
</dbReference>